<evidence type="ECO:0000313" key="3">
    <source>
        <dbReference type="Proteomes" id="UP000228934"/>
    </source>
</evidence>
<protein>
    <submittedName>
        <fullName evidence="2">Uncharacterized protein</fullName>
    </submittedName>
</protein>
<proteinExistence type="predicted"/>
<keyword evidence="3" id="KW-1185">Reference proteome</keyword>
<feature type="region of interest" description="Disordered" evidence="1">
    <location>
        <begin position="1"/>
        <end position="26"/>
    </location>
</feature>
<dbReference type="AlphaFoldDB" id="A0A2G9P2Z0"/>
<reference evidence="3" key="1">
    <citation type="journal article" date="2017" name="Nat. Commun.">
        <title>The North American bullfrog draft genome provides insight into hormonal regulation of long noncoding RNA.</title>
        <authorList>
            <person name="Hammond S.A."/>
            <person name="Warren R.L."/>
            <person name="Vandervalk B.P."/>
            <person name="Kucuk E."/>
            <person name="Khan H."/>
            <person name="Gibb E.A."/>
            <person name="Pandoh P."/>
            <person name="Kirk H."/>
            <person name="Zhao Y."/>
            <person name="Jones M."/>
            <person name="Mungall A.J."/>
            <person name="Coope R."/>
            <person name="Pleasance S."/>
            <person name="Moore R.A."/>
            <person name="Holt R.A."/>
            <person name="Round J.M."/>
            <person name="Ohora S."/>
            <person name="Walle B.V."/>
            <person name="Veldhoen N."/>
            <person name="Helbing C.C."/>
            <person name="Birol I."/>
        </authorList>
    </citation>
    <scope>NUCLEOTIDE SEQUENCE [LARGE SCALE GENOMIC DNA]</scope>
</reference>
<organism evidence="2 3">
    <name type="scientific">Aquarana catesbeiana</name>
    <name type="common">American bullfrog</name>
    <name type="synonym">Rana catesbeiana</name>
    <dbReference type="NCBI Taxonomy" id="8400"/>
    <lineage>
        <taxon>Eukaryota</taxon>
        <taxon>Metazoa</taxon>
        <taxon>Chordata</taxon>
        <taxon>Craniata</taxon>
        <taxon>Vertebrata</taxon>
        <taxon>Euteleostomi</taxon>
        <taxon>Amphibia</taxon>
        <taxon>Batrachia</taxon>
        <taxon>Anura</taxon>
        <taxon>Neobatrachia</taxon>
        <taxon>Ranoidea</taxon>
        <taxon>Ranidae</taxon>
        <taxon>Aquarana</taxon>
    </lineage>
</organism>
<dbReference type="EMBL" id="KV923847">
    <property type="protein sequence ID" value="PIN97649.1"/>
    <property type="molecule type" value="Genomic_DNA"/>
</dbReference>
<name>A0A2G9P2Z0_AQUCT</name>
<evidence type="ECO:0000256" key="1">
    <source>
        <dbReference type="SAM" id="MobiDB-lite"/>
    </source>
</evidence>
<dbReference type="Proteomes" id="UP000228934">
    <property type="component" value="Unassembled WGS sequence"/>
</dbReference>
<gene>
    <name evidence="2" type="ORF">AB205_0062700</name>
</gene>
<accession>A0A2G9P2Z0</accession>
<sequence length="41" mass="4440">MCPQWSPSLHQVPPTESLHTSGAPSLVPFLHQVPPAESLVH</sequence>
<evidence type="ECO:0000313" key="2">
    <source>
        <dbReference type="EMBL" id="PIN97649.1"/>
    </source>
</evidence>